<keyword evidence="2 4" id="KW-0732">Signal</keyword>
<protein>
    <submittedName>
        <fullName evidence="6">Flagellar basal body P-ring formation protein FlgA</fullName>
    </submittedName>
</protein>
<dbReference type="PANTHER" id="PTHR36307:SF1">
    <property type="entry name" value="FLAGELLA BASAL BODY P-RING FORMATION PROTEIN FLGA"/>
    <property type="match status" value="1"/>
</dbReference>
<keyword evidence="3" id="KW-0574">Periplasm</keyword>
<evidence type="ECO:0000256" key="4">
    <source>
        <dbReference type="SAM" id="SignalP"/>
    </source>
</evidence>
<keyword evidence="6" id="KW-0969">Cilium</keyword>
<comment type="caution">
    <text evidence="6">The sequence shown here is derived from an EMBL/GenBank/DDBJ whole genome shotgun (WGS) entry which is preliminary data.</text>
</comment>
<dbReference type="InterPro" id="IPR039246">
    <property type="entry name" value="Flagellar_FlgA"/>
</dbReference>
<dbReference type="PANTHER" id="PTHR36307">
    <property type="entry name" value="FLAGELLA BASAL BODY P-RING FORMATION PROTEIN FLGA"/>
    <property type="match status" value="1"/>
</dbReference>
<name>A0A7C3WRR4_9BACT</name>
<sequence length="318" mass="35234">MLQSFWLLLVSFCLTGPAANAAEPGITFRPEAAAVGEYILLKDLAEFPPDMPQTCGQLQIWAAPPPGQVYPLTKEFLHYRLSQLGMGGLLAEATVPPVIQVRQTGTFLPKEQVEAAFRRYVLTHTPFPANQVRIEVLPLEEPVLVPDKEVTLEVLPPKTGRLVGEVSLEMALIRQGHLCRRLRVNGKVSLEREVVCSVKPLLPQTVIGPGDVRLCRRDVTNLGAEDFFVSMEQVMGRVLSRALGAQEILSPRHLSHQPVIQRGEEVTVILDDHGLIITTRGVAREPGYPGRPIRMLNPKSKKEFQAQVVDAKTVKVTW</sequence>
<dbReference type="AlphaFoldDB" id="A0A7C3WRR4"/>
<dbReference type="Pfam" id="PF13144">
    <property type="entry name" value="ChapFlgA"/>
    <property type="match status" value="1"/>
</dbReference>
<dbReference type="InterPro" id="IPR013974">
    <property type="entry name" value="SAF"/>
</dbReference>
<evidence type="ECO:0000256" key="2">
    <source>
        <dbReference type="ARBA" id="ARBA00022729"/>
    </source>
</evidence>
<keyword evidence="6" id="KW-0966">Cell projection</keyword>
<dbReference type="CDD" id="cd11614">
    <property type="entry name" value="SAF_CpaB_FlgA_like"/>
    <property type="match status" value="1"/>
</dbReference>
<feature type="chain" id="PRO_5027684402" evidence="4">
    <location>
        <begin position="22"/>
        <end position="318"/>
    </location>
</feature>
<dbReference type="NCBIfam" id="TIGR03170">
    <property type="entry name" value="flgA_cterm"/>
    <property type="match status" value="1"/>
</dbReference>
<dbReference type="Gene3D" id="2.30.30.760">
    <property type="match status" value="1"/>
</dbReference>
<evidence type="ECO:0000259" key="5">
    <source>
        <dbReference type="SMART" id="SM00858"/>
    </source>
</evidence>
<accession>A0A7C3WRR4</accession>
<organism evidence="6">
    <name type="scientific">Desulfobacca acetoxidans</name>
    <dbReference type="NCBI Taxonomy" id="60893"/>
    <lineage>
        <taxon>Bacteria</taxon>
        <taxon>Pseudomonadati</taxon>
        <taxon>Thermodesulfobacteriota</taxon>
        <taxon>Desulfobaccia</taxon>
        <taxon>Desulfobaccales</taxon>
        <taxon>Desulfobaccaceae</taxon>
        <taxon>Desulfobacca</taxon>
    </lineage>
</organism>
<dbReference type="InterPro" id="IPR017585">
    <property type="entry name" value="SAF_FlgA"/>
</dbReference>
<keyword evidence="6" id="KW-0282">Flagellum</keyword>
<proteinExistence type="predicted"/>
<evidence type="ECO:0000256" key="1">
    <source>
        <dbReference type="ARBA" id="ARBA00004418"/>
    </source>
</evidence>
<evidence type="ECO:0000256" key="3">
    <source>
        <dbReference type="ARBA" id="ARBA00022764"/>
    </source>
</evidence>
<dbReference type="SMART" id="SM00858">
    <property type="entry name" value="SAF"/>
    <property type="match status" value="1"/>
</dbReference>
<comment type="subcellular location">
    <subcellularLocation>
        <location evidence="1">Periplasm</location>
    </subcellularLocation>
</comment>
<feature type="domain" description="SAF" evidence="5">
    <location>
        <begin position="192"/>
        <end position="255"/>
    </location>
</feature>
<feature type="signal peptide" evidence="4">
    <location>
        <begin position="1"/>
        <end position="21"/>
    </location>
</feature>
<gene>
    <name evidence="6" type="primary">flgA</name>
    <name evidence="6" type="ORF">ENV62_08780</name>
</gene>
<dbReference type="Gene3D" id="3.90.1210.10">
    <property type="entry name" value="Antifreeze-like/N-acetylneuraminic acid synthase C-terminal domain"/>
    <property type="match status" value="1"/>
</dbReference>
<dbReference type="EMBL" id="DTHB01000053">
    <property type="protein sequence ID" value="HGB15314.1"/>
    <property type="molecule type" value="Genomic_DNA"/>
</dbReference>
<reference evidence="6" key="1">
    <citation type="journal article" date="2020" name="mSystems">
        <title>Genome- and Community-Level Interaction Insights into Carbon Utilization and Element Cycling Functions of Hydrothermarchaeota in Hydrothermal Sediment.</title>
        <authorList>
            <person name="Zhou Z."/>
            <person name="Liu Y."/>
            <person name="Xu W."/>
            <person name="Pan J."/>
            <person name="Luo Z.H."/>
            <person name="Li M."/>
        </authorList>
    </citation>
    <scope>NUCLEOTIDE SEQUENCE [LARGE SCALE GENOMIC DNA]</scope>
    <source>
        <strain evidence="6">SpSt-776</strain>
    </source>
</reference>
<evidence type="ECO:0000313" key="6">
    <source>
        <dbReference type="EMBL" id="HGB15314.1"/>
    </source>
</evidence>
<dbReference type="GO" id="GO:0042597">
    <property type="term" value="C:periplasmic space"/>
    <property type="evidence" value="ECO:0007669"/>
    <property type="project" value="UniProtKB-SubCell"/>
</dbReference>
<dbReference type="GO" id="GO:0044780">
    <property type="term" value="P:bacterial-type flagellum assembly"/>
    <property type="evidence" value="ECO:0007669"/>
    <property type="project" value="InterPro"/>
</dbReference>